<evidence type="ECO:0000313" key="2">
    <source>
        <dbReference type="EMBL" id="MBC2605227.1"/>
    </source>
</evidence>
<keyword evidence="1" id="KW-0732">Signal</keyword>
<reference evidence="2 3" key="1">
    <citation type="submission" date="2020-07" db="EMBL/GenBank/DDBJ databases">
        <authorList>
            <person name="Feng X."/>
        </authorList>
    </citation>
    <scope>NUCLEOTIDE SEQUENCE [LARGE SCALE GENOMIC DNA]</scope>
    <source>
        <strain evidence="2 3">JCM23202</strain>
    </source>
</reference>
<dbReference type="Proteomes" id="UP000526501">
    <property type="component" value="Unassembled WGS sequence"/>
</dbReference>
<proteinExistence type="predicted"/>
<dbReference type="EMBL" id="JACHVC010000006">
    <property type="protein sequence ID" value="MBC2605227.1"/>
    <property type="molecule type" value="Genomic_DNA"/>
</dbReference>
<dbReference type="InterPro" id="IPR024284">
    <property type="entry name" value="DUF3826"/>
</dbReference>
<evidence type="ECO:0000313" key="3">
    <source>
        <dbReference type="Proteomes" id="UP000526501"/>
    </source>
</evidence>
<feature type="signal peptide" evidence="1">
    <location>
        <begin position="1"/>
        <end position="22"/>
    </location>
</feature>
<name>A0A7X1E8X1_9BACT</name>
<organism evidence="2 3">
    <name type="scientific">Pelagicoccus albus</name>
    <dbReference type="NCBI Taxonomy" id="415222"/>
    <lineage>
        <taxon>Bacteria</taxon>
        <taxon>Pseudomonadati</taxon>
        <taxon>Verrucomicrobiota</taxon>
        <taxon>Opitutia</taxon>
        <taxon>Puniceicoccales</taxon>
        <taxon>Pelagicoccaceae</taxon>
        <taxon>Pelagicoccus</taxon>
    </lineage>
</organism>
<dbReference type="Pfam" id="PF12875">
    <property type="entry name" value="DUF3826"/>
    <property type="match status" value="1"/>
</dbReference>
<evidence type="ECO:0000256" key="1">
    <source>
        <dbReference type="SAM" id="SignalP"/>
    </source>
</evidence>
<accession>A0A7X1E8X1</accession>
<sequence>MKKRSLVAFLCLGALVSLEARASSDSSEEAAYWQTVMKRGDKIVAKMDLKDRGVEDRVSEIIAAQYRDLRDIHDGRDAKVAELKESGAAAEEIETLKREADLDVYELHYAFLAKLSTELNEEQVEQVKDGMTYGVVPNTYYRYMQLLGDLDDVHKRYIYAALVEAREHAMDEGSSDEKHKRFGKYKGRINNYLSKLGVNMKERERILAEKEKAARAE</sequence>
<dbReference type="RefSeq" id="WP_185659114.1">
    <property type="nucleotide sequence ID" value="NZ_CAWPOO010000006.1"/>
</dbReference>
<comment type="caution">
    <text evidence="2">The sequence shown here is derived from an EMBL/GenBank/DDBJ whole genome shotgun (WGS) entry which is preliminary data.</text>
</comment>
<feature type="chain" id="PRO_5030541072" evidence="1">
    <location>
        <begin position="23"/>
        <end position="217"/>
    </location>
</feature>
<keyword evidence="3" id="KW-1185">Reference proteome</keyword>
<protein>
    <submittedName>
        <fullName evidence="2">DUF3826 domain-containing protein</fullName>
    </submittedName>
</protein>
<gene>
    <name evidence="2" type="ORF">H5P27_04140</name>
</gene>
<dbReference type="AlphaFoldDB" id="A0A7X1E8X1"/>